<feature type="transmembrane region" description="Helical" evidence="1">
    <location>
        <begin position="426"/>
        <end position="443"/>
    </location>
</feature>
<sequence>MSLNPWLTMAIVTLVLLALFAGLRAYQTRYSPHPEFVRKLLHIMMGSITLTFPWLFNETWPVVTLAASTIIGLWVLKNYKAMRQQWGDVLHGVSRNSLGEIYFPAAVALLFVLADGNALLFCIPILILTLADALAALIGVRYGQVKYKTSEGSKSLEGSLAFFTVAFLSVHIPLLLFSDVGRTESLLIALIMGILVMLFEAIAWRGLDNLFIPLGSFILLKTYLPMDTDLLILKLFVLALLLVGFYLIRRKTTLDDSAILGLVLIAYVTWSVESWLWLLAPCTVFIAYVLFNLNANTRVERTHSIQAVVCVGMPSLVILFLARGLDQPQLLYPYTLAYAVQLTLIGLARIKFDHAEFNNTRILLQASFQGWTLLLIPLTIVAFTLGAIYYALIAAVLVFLSACLFLRWQPQMQDCPTDNARWWRQGSIAISAALISSVPHYLFGEI</sequence>
<protein>
    <recommendedName>
        <fullName evidence="3">Phytol kinase</fullName>
    </recommendedName>
</protein>
<feature type="transmembrane region" description="Helical" evidence="1">
    <location>
        <begin position="253"/>
        <end position="270"/>
    </location>
</feature>
<evidence type="ECO:0008006" key="3">
    <source>
        <dbReference type="Google" id="ProtNLM"/>
    </source>
</evidence>
<feature type="transmembrane region" description="Helical" evidence="1">
    <location>
        <begin position="362"/>
        <end position="381"/>
    </location>
</feature>
<name>A0A3B1AVK9_9ZZZZ</name>
<feature type="transmembrane region" description="Helical" evidence="1">
    <location>
        <begin position="60"/>
        <end position="76"/>
    </location>
</feature>
<keyword evidence="1" id="KW-0812">Transmembrane</keyword>
<organism evidence="2">
    <name type="scientific">hydrothermal vent metagenome</name>
    <dbReference type="NCBI Taxonomy" id="652676"/>
    <lineage>
        <taxon>unclassified sequences</taxon>
        <taxon>metagenomes</taxon>
        <taxon>ecological metagenomes</taxon>
    </lineage>
</organism>
<feature type="transmembrane region" description="Helical" evidence="1">
    <location>
        <begin position="185"/>
        <end position="204"/>
    </location>
</feature>
<dbReference type="EMBL" id="UOFV01000550">
    <property type="protein sequence ID" value="VAX05771.1"/>
    <property type="molecule type" value="Genomic_DNA"/>
</dbReference>
<evidence type="ECO:0000256" key="1">
    <source>
        <dbReference type="SAM" id="Phobius"/>
    </source>
</evidence>
<dbReference type="InterPro" id="IPR037997">
    <property type="entry name" value="Dgk1-like"/>
</dbReference>
<gene>
    <name evidence="2" type="ORF">MNBD_GAMMA19-525</name>
</gene>
<keyword evidence="1" id="KW-1133">Transmembrane helix</keyword>
<evidence type="ECO:0000313" key="2">
    <source>
        <dbReference type="EMBL" id="VAX05771.1"/>
    </source>
</evidence>
<feature type="transmembrane region" description="Helical" evidence="1">
    <location>
        <begin position="305"/>
        <end position="325"/>
    </location>
</feature>
<dbReference type="GO" id="GO:0004143">
    <property type="term" value="F:ATP-dependent diacylglycerol kinase activity"/>
    <property type="evidence" value="ECO:0007669"/>
    <property type="project" value="InterPro"/>
</dbReference>
<feature type="transmembrane region" description="Helical" evidence="1">
    <location>
        <begin position="230"/>
        <end position="248"/>
    </location>
</feature>
<proteinExistence type="predicted"/>
<feature type="transmembrane region" description="Helical" evidence="1">
    <location>
        <begin position="118"/>
        <end position="140"/>
    </location>
</feature>
<keyword evidence="1" id="KW-0472">Membrane</keyword>
<feature type="transmembrane region" description="Helical" evidence="1">
    <location>
        <begin position="387"/>
        <end position="406"/>
    </location>
</feature>
<dbReference type="PANTHER" id="PTHR31303:SF1">
    <property type="entry name" value="CTP-DEPENDENT DIACYLGLYCEROL KINASE 1"/>
    <property type="match status" value="1"/>
</dbReference>
<feature type="transmembrane region" description="Helical" evidence="1">
    <location>
        <begin position="160"/>
        <end position="178"/>
    </location>
</feature>
<feature type="transmembrane region" description="Helical" evidence="1">
    <location>
        <begin position="331"/>
        <end position="350"/>
    </location>
</feature>
<reference evidence="2" key="1">
    <citation type="submission" date="2018-06" db="EMBL/GenBank/DDBJ databases">
        <authorList>
            <person name="Zhirakovskaya E."/>
        </authorList>
    </citation>
    <scope>NUCLEOTIDE SEQUENCE</scope>
</reference>
<feature type="transmembrane region" description="Helical" evidence="1">
    <location>
        <begin position="276"/>
        <end position="293"/>
    </location>
</feature>
<dbReference type="PANTHER" id="PTHR31303">
    <property type="entry name" value="CTP-DEPENDENT DIACYLGLYCEROL KINASE 1"/>
    <property type="match status" value="1"/>
</dbReference>
<dbReference type="AlphaFoldDB" id="A0A3B1AVK9"/>
<feature type="transmembrane region" description="Helical" evidence="1">
    <location>
        <begin position="6"/>
        <end position="24"/>
    </location>
</feature>
<accession>A0A3B1AVK9</accession>